<gene>
    <name evidence="13" type="ORF">AVEN_228814_1</name>
    <name evidence="14" type="ORF">AVEN_91686_1</name>
</gene>
<keyword evidence="3 12" id="KW-0813">Transport</keyword>
<accession>A0A4Y2R0C5</accession>
<dbReference type="OrthoDB" id="6432672at2759"/>
<evidence type="ECO:0000256" key="5">
    <source>
        <dbReference type="ARBA" id="ARBA00022692"/>
    </source>
</evidence>
<keyword evidence="10 12" id="KW-0739">Sodium transport</keyword>
<evidence type="ECO:0000256" key="4">
    <source>
        <dbReference type="ARBA" id="ARBA00022461"/>
    </source>
</evidence>
<evidence type="ECO:0000256" key="10">
    <source>
        <dbReference type="ARBA" id="ARBA00023201"/>
    </source>
</evidence>
<proteinExistence type="inferred from homology"/>
<keyword evidence="6" id="KW-1133">Transmembrane helix</keyword>
<evidence type="ECO:0000256" key="1">
    <source>
        <dbReference type="ARBA" id="ARBA00004141"/>
    </source>
</evidence>
<evidence type="ECO:0000256" key="6">
    <source>
        <dbReference type="ARBA" id="ARBA00022989"/>
    </source>
</evidence>
<evidence type="ECO:0000256" key="8">
    <source>
        <dbReference type="ARBA" id="ARBA00023065"/>
    </source>
</evidence>
<comment type="caution">
    <text evidence="14">The sequence shown here is derived from an EMBL/GenBank/DDBJ whole genome shotgun (WGS) entry which is preliminary data.</text>
</comment>
<keyword evidence="11 12" id="KW-0407">Ion channel</keyword>
<dbReference type="Proteomes" id="UP000499080">
    <property type="component" value="Unassembled WGS sequence"/>
</dbReference>
<evidence type="ECO:0000256" key="12">
    <source>
        <dbReference type="RuleBase" id="RU000679"/>
    </source>
</evidence>
<keyword evidence="5 12" id="KW-0812">Transmembrane</keyword>
<evidence type="ECO:0000313" key="13">
    <source>
        <dbReference type="EMBL" id="GBN01616.1"/>
    </source>
</evidence>
<keyword evidence="15" id="KW-1185">Reference proteome</keyword>
<evidence type="ECO:0000256" key="7">
    <source>
        <dbReference type="ARBA" id="ARBA00023053"/>
    </source>
</evidence>
<keyword evidence="7" id="KW-0915">Sodium</keyword>
<evidence type="ECO:0000256" key="9">
    <source>
        <dbReference type="ARBA" id="ARBA00023136"/>
    </source>
</evidence>
<evidence type="ECO:0000256" key="3">
    <source>
        <dbReference type="ARBA" id="ARBA00022448"/>
    </source>
</evidence>
<keyword evidence="9" id="KW-0472">Membrane</keyword>
<dbReference type="AlphaFoldDB" id="A0A4Y2R0C5"/>
<dbReference type="Pfam" id="PF00858">
    <property type="entry name" value="ASC"/>
    <property type="match status" value="1"/>
</dbReference>
<evidence type="ECO:0000256" key="11">
    <source>
        <dbReference type="ARBA" id="ARBA00023303"/>
    </source>
</evidence>
<evidence type="ECO:0000256" key="2">
    <source>
        <dbReference type="ARBA" id="ARBA00007193"/>
    </source>
</evidence>
<reference evidence="14 15" key="1">
    <citation type="journal article" date="2019" name="Sci. Rep.">
        <title>Orb-weaving spider Araneus ventricosus genome elucidates the spidroin gene catalogue.</title>
        <authorList>
            <person name="Kono N."/>
            <person name="Nakamura H."/>
            <person name="Ohtoshi R."/>
            <person name="Moran D.A.P."/>
            <person name="Shinohara A."/>
            <person name="Yoshida Y."/>
            <person name="Fujiwara M."/>
            <person name="Mori M."/>
            <person name="Tomita M."/>
            <person name="Arakawa K."/>
        </authorList>
    </citation>
    <scope>NUCLEOTIDE SEQUENCE [LARGE SCALE GENOMIC DNA]</scope>
</reference>
<comment type="subcellular location">
    <subcellularLocation>
        <location evidence="1">Membrane</location>
        <topology evidence="1">Multi-pass membrane protein</topology>
    </subcellularLocation>
</comment>
<dbReference type="GO" id="GO:0005272">
    <property type="term" value="F:sodium channel activity"/>
    <property type="evidence" value="ECO:0007669"/>
    <property type="project" value="UniProtKB-KW"/>
</dbReference>
<dbReference type="EMBL" id="BGPR01004633">
    <property type="protein sequence ID" value="GBN01616.1"/>
    <property type="molecule type" value="Genomic_DNA"/>
</dbReference>
<dbReference type="GO" id="GO:0016020">
    <property type="term" value="C:membrane"/>
    <property type="evidence" value="ECO:0007669"/>
    <property type="project" value="UniProtKB-SubCell"/>
</dbReference>
<keyword evidence="8 12" id="KW-0406">Ion transport</keyword>
<sequence>MFRTRGFKFPFTGFPVIVATRTTWRKVMKVLVFVGCTCGFLYQTSEFLEMYWGYPTMVDIQVENPDSVELPAISFCNANRLYFLFSYSGPFSSRFSFIVLLSP</sequence>
<evidence type="ECO:0000313" key="15">
    <source>
        <dbReference type="Proteomes" id="UP000499080"/>
    </source>
</evidence>
<dbReference type="EMBL" id="BGPR01141780">
    <property type="protein sequence ID" value="GBN69127.1"/>
    <property type="molecule type" value="Genomic_DNA"/>
</dbReference>
<dbReference type="InterPro" id="IPR001873">
    <property type="entry name" value="ENaC"/>
</dbReference>
<organism evidence="14 15">
    <name type="scientific">Araneus ventricosus</name>
    <name type="common">Orbweaver spider</name>
    <name type="synonym">Epeira ventricosa</name>
    <dbReference type="NCBI Taxonomy" id="182803"/>
    <lineage>
        <taxon>Eukaryota</taxon>
        <taxon>Metazoa</taxon>
        <taxon>Ecdysozoa</taxon>
        <taxon>Arthropoda</taxon>
        <taxon>Chelicerata</taxon>
        <taxon>Arachnida</taxon>
        <taxon>Araneae</taxon>
        <taxon>Araneomorphae</taxon>
        <taxon>Entelegynae</taxon>
        <taxon>Araneoidea</taxon>
        <taxon>Araneidae</taxon>
        <taxon>Araneus</taxon>
    </lineage>
</organism>
<protein>
    <submittedName>
        <fullName evidence="14">Uncharacterized protein</fullName>
    </submittedName>
</protein>
<comment type="similarity">
    <text evidence="2 12">Belongs to the amiloride-sensitive sodium channel (TC 1.A.6) family.</text>
</comment>
<keyword evidence="4 12" id="KW-0894">Sodium channel</keyword>
<evidence type="ECO:0000313" key="14">
    <source>
        <dbReference type="EMBL" id="GBN69127.1"/>
    </source>
</evidence>
<name>A0A4Y2R0C5_ARAVE</name>